<evidence type="ECO:0000313" key="6">
    <source>
        <dbReference type="Proteomes" id="UP000184731"/>
    </source>
</evidence>
<dbReference type="PANTHER" id="PTHR46847:SF1">
    <property type="entry name" value="D-ALLOSE-BINDING PERIPLASMIC PROTEIN-RELATED"/>
    <property type="match status" value="1"/>
</dbReference>
<evidence type="ECO:0000313" key="5">
    <source>
        <dbReference type="EMBL" id="APJ02609.1"/>
    </source>
</evidence>
<dbReference type="Proteomes" id="UP000184731">
    <property type="component" value="Chromosome"/>
</dbReference>
<dbReference type="InterPro" id="IPR028082">
    <property type="entry name" value="Peripla_BP_I"/>
</dbReference>
<evidence type="ECO:0000256" key="2">
    <source>
        <dbReference type="ARBA" id="ARBA00007639"/>
    </source>
</evidence>
<dbReference type="Gene3D" id="3.40.50.2300">
    <property type="match status" value="2"/>
</dbReference>
<dbReference type="InterPro" id="IPR025997">
    <property type="entry name" value="SBP_2_dom"/>
</dbReference>
<dbReference type="OrthoDB" id="9342512at2"/>
<name>A0A1L4CXD9_9BACT</name>
<dbReference type="RefSeq" id="WP_148696318.1">
    <property type="nucleotide sequence ID" value="NZ_CP017834.1"/>
</dbReference>
<dbReference type="GO" id="GO:0030246">
    <property type="term" value="F:carbohydrate binding"/>
    <property type="evidence" value="ECO:0007669"/>
    <property type="project" value="UniProtKB-ARBA"/>
</dbReference>
<dbReference type="EMBL" id="CP017834">
    <property type="protein sequence ID" value="APJ02609.1"/>
    <property type="molecule type" value="Genomic_DNA"/>
</dbReference>
<dbReference type="STRING" id="1915309.AXG55_01130"/>
<sequence>MHLTQLTKIFLLFITSFYMISFVFAEEWYGPTLGPLAQKSKFIIYIASDYQNGGVTAVYRGLEDASKKLGWKLGIMNGNGSKEQIQKDLQDAVKQQPDAIVLGGFQPTDFSENIKQAKAAHITLVGWHAAERPGTHPDLFVNVATDSNEVATVAARYVINESKGKVGVVIFNDNRFDVANAKTKAMKEEIQKCKRCSVLSIENIPIANAAFEVSLVVPKLIKKFGKQWTHTLAINDIYFDNMNTPLNEAKRKDIKNISAGDGSNSAISRIKSGLSQQVATVAEPLRTQGWQIADELNRAFAREKPSGFVTKPILVTTSFLKNLNNKSIESNIGYEKAYLKIWKINEK</sequence>
<dbReference type="GO" id="GO:0030313">
    <property type="term" value="C:cell envelope"/>
    <property type="evidence" value="ECO:0007669"/>
    <property type="project" value="UniProtKB-SubCell"/>
</dbReference>
<keyword evidence="3" id="KW-0732">Signal</keyword>
<comment type="subcellular location">
    <subcellularLocation>
        <location evidence="1">Cell envelope</location>
    </subcellularLocation>
</comment>
<comment type="similarity">
    <text evidence="2">Belongs to the bacterial solute-binding protein 2 family.</text>
</comment>
<evidence type="ECO:0000256" key="1">
    <source>
        <dbReference type="ARBA" id="ARBA00004196"/>
    </source>
</evidence>
<reference evidence="5 6" key="1">
    <citation type="submission" date="2016-10" db="EMBL/GenBank/DDBJ databases">
        <title>Silvanigrella aquatica sp. nov., isolated from a freshwater lake located in the Black Forest, Germany, description of Silvanigrellaceae fam. nov., Silvanigrellales ord. nov., reclassification of the order Bdellovibrionales in the class Oligoflexia, reclassification of the families Bacteriovoracaceae and Halobacteriovoraceae in the new order Bacteriovoracales ord. nov., and reclassification of the family Pseudobacteriovoracaceae in the order Oligoflexiales.</title>
        <authorList>
            <person name="Hahn M.W."/>
            <person name="Schmidt J."/>
            <person name="Koll U."/>
            <person name="Rohde M."/>
            <person name="Verbag S."/>
            <person name="Pitt A."/>
            <person name="Nakai R."/>
            <person name="Naganuma T."/>
            <person name="Lang E."/>
        </authorList>
    </citation>
    <scope>NUCLEOTIDE SEQUENCE [LARGE SCALE GENOMIC DNA]</scope>
    <source>
        <strain evidence="5 6">MWH-Nonnen-W8red</strain>
    </source>
</reference>
<feature type="domain" description="Periplasmic binding protein" evidence="4">
    <location>
        <begin position="45"/>
        <end position="299"/>
    </location>
</feature>
<evidence type="ECO:0000256" key="3">
    <source>
        <dbReference type="ARBA" id="ARBA00022729"/>
    </source>
</evidence>
<dbReference type="PANTHER" id="PTHR46847">
    <property type="entry name" value="D-ALLOSE-BINDING PERIPLASMIC PROTEIN-RELATED"/>
    <property type="match status" value="1"/>
</dbReference>
<accession>A0A1L4CXD9</accession>
<dbReference type="AlphaFoldDB" id="A0A1L4CXD9"/>
<protein>
    <recommendedName>
        <fullName evidence="4">Periplasmic binding protein domain-containing protein</fullName>
    </recommendedName>
</protein>
<dbReference type="Pfam" id="PF13407">
    <property type="entry name" value="Peripla_BP_4"/>
    <property type="match status" value="1"/>
</dbReference>
<dbReference type="SUPFAM" id="SSF53822">
    <property type="entry name" value="Periplasmic binding protein-like I"/>
    <property type="match status" value="1"/>
</dbReference>
<gene>
    <name evidence="5" type="ORF">AXG55_01130</name>
</gene>
<organism evidence="5 6">
    <name type="scientific">Silvanigrella aquatica</name>
    <dbReference type="NCBI Taxonomy" id="1915309"/>
    <lineage>
        <taxon>Bacteria</taxon>
        <taxon>Pseudomonadati</taxon>
        <taxon>Bdellovibrionota</taxon>
        <taxon>Oligoflexia</taxon>
        <taxon>Silvanigrellales</taxon>
        <taxon>Silvanigrellaceae</taxon>
        <taxon>Silvanigrella</taxon>
    </lineage>
</organism>
<keyword evidence="6" id="KW-1185">Reference proteome</keyword>
<dbReference type="KEGG" id="saqi:AXG55_01130"/>
<proteinExistence type="inferred from homology"/>
<evidence type="ECO:0000259" key="4">
    <source>
        <dbReference type="Pfam" id="PF13407"/>
    </source>
</evidence>